<evidence type="ECO:0000313" key="4">
    <source>
        <dbReference type="EMBL" id="MCC2617133.1"/>
    </source>
</evidence>
<evidence type="ECO:0000256" key="1">
    <source>
        <dbReference type="ARBA" id="ARBA00022679"/>
    </source>
</evidence>
<dbReference type="EMBL" id="JAJEWP010000003">
    <property type="protein sequence ID" value="MCC2617133.1"/>
    <property type="molecule type" value="Genomic_DNA"/>
</dbReference>
<evidence type="ECO:0000256" key="2">
    <source>
        <dbReference type="ARBA" id="ARBA00023315"/>
    </source>
</evidence>
<reference evidence="4 5" key="1">
    <citation type="submission" date="2021-10" db="EMBL/GenBank/DDBJ databases">
        <title>Draft genome of Aestuariibacter halophilus JC2043.</title>
        <authorList>
            <person name="Emsley S.A."/>
            <person name="Pfannmuller K.M."/>
            <person name="Ushijima B."/>
            <person name="Saw J.H."/>
            <person name="Videau P."/>
        </authorList>
    </citation>
    <scope>NUCLEOTIDE SEQUENCE [LARGE SCALE GENOMIC DNA]</scope>
    <source>
        <strain evidence="4 5">JC2043</strain>
    </source>
</reference>
<keyword evidence="5" id="KW-1185">Reference proteome</keyword>
<dbReference type="Pfam" id="PF00583">
    <property type="entry name" value="Acetyltransf_1"/>
    <property type="match status" value="1"/>
</dbReference>
<dbReference type="Proteomes" id="UP001520878">
    <property type="component" value="Unassembled WGS sequence"/>
</dbReference>
<dbReference type="SUPFAM" id="SSF55729">
    <property type="entry name" value="Acyl-CoA N-acyltransferases (Nat)"/>
    <property type="match status" value="1"/>
</dbReference>
<dbReference type="PROSITE" id="PS51186">
    <property type="entry name" value="GNAT"/>
    <property type="match status" value="1"/>
</dbReference>
<sequence>MDIHIQQGWDLSASPQVATLYEEAFGPKFMRAIPDKQTRIDILSCSFKPAFSFVALSQGEIVGLAGFQQTSGSLTGGLGASVLLKKLGILKGLWACLVLSLFEREADDKELVMDGIVVDPTVRGKGVGSQLLDAIIHYATEQGYDTVRLDVIDSNPRARKLYEAKGFKAVETNHIPYLKWLVGFSAATTMTLRL</sequence>
<dbReference type="RefSeq" id="WP_229161074.1">
    <property type="nucleotide sequence ID" value="NZ_JAJEWP010000003.1"/>
</dbReference>
<accession>A0ABS8G9P4</accession>
<dbReference type="Gene3D" id="3.40.630.30">
    <property type="match status" value="1"/>
</dbReference>
<comment type="caution">
    <text evidence="4">The sequence shown here is derived from an EMBL/GenBank/DDBJ whole genome shotgun (WGS) entry which is preliminary data.</text>
</comment>
<evidence type="ECO:0000313" key="5">
    <source>
        <dbReference type="Proteomes" id="UP001520878"/>
    </source>
</evidence>
<feature type="domain" description="N-acetyltransferase" evidence="3">
    <location>
        <begin position="3"/>
        <end position="194"/>
    </location>
</feature>
<organism evidence="4 5">
    <name type="scientific">Fluctibacter halophilus</name>
    <dbReference type="NCBI Taxonomy" id="226011"/>
    <lineage>
        <taxon>Bacteria</taxon>
        <taxon>Pseudomonadati</taxon>
        <taxon>Pseudomonadota</taxon>
        <taxon>Gammaproteobacteria</taxon>
        <taxon>Alteromonadales</taxon>
        <taxon>Alteromonadaceae</taxon>
        <taxon>Fluctibacter</taxon>
    </lineage>
</organism>
<dbReference type="InterPro" id="IPR050832">
    <property type="entry name" value="Bact_Acetyltransf"/>
</dbReference>
<protein>
    <submittedName>
        <fullName evidence="4">GNAT family N-acetyltransferase</fullName>
    </submittedName>
</protein>
<dbReference type="InterPro" id="IPR016181">
    <property type="entry name" value="Acyl_CoA_acyltransferase"/>
</dbReference>
<dbReference type="PANTHER" id="PTHR43877">
    <property type="entry name" value="AMINOALKYLPHOSPHONATE N-ACETYLTRANSFERASE-RELATED-RELATED"/>
    <property type="match status" value="1"/>
</dbReference>
<keyword evidence="1" id="KW-0808">Transferase</keyword>
<gene>
    <name evidence="4" type="ORF">LJ739_12845</name>
</gene>
<dbReference type="InterPro" id="IPR000182">
    <property type="entry name" value="GNAT_dom"/>
</dbReference>
<dbReference type="CDD" id="cd04301">
    <property type="entry name" value="NAT_SF"/>
    <property type="match status" value="1"/>
</dbReference>
<proteinExistence type="predicted"/>
<name>A0ABS8G9P4_9ALTE</name>
<keyword evidence="2" id="KW-0012">Acyltransferase</keyword>
<evidence type="ECO:0000259" key="3">
    <source>
        <dbReference type="PROSITE" id="PS51186"/>
    </source>
</evidence>